<dbReference type="GO" id="GO:0016020">
    <property type="term" value="C:membrane"/>
    <property type="evidence" value="ECO:0007669"/>
    <property type="project" value="InterPro"/>
</dbReference>
<name>A0A158PIP0_ANGCS</name>
<feature type="transmembrane region" description="Helical" evidence="2">
    <location>
        <begin position="296"/>
        <end position="315"/>
    </location>
</feature>
<protein>
    <submittedName>
        <fullName evidence="6">XK-related protein</fullName>
    </submittedName>
</protein>
<evidence type="ECO:0000313" key="5">
    <source>
        <dbReference type="Proteomes" id="UP000267027"/>
    </source>
</evidence>
<dbReference type="GO" id="GO:0008381">
    <property type="term" value="F:mechanosensitive monoatomic ion channel activity"/>
    <property type="evidence" value="ECO:0007669"/>
    <property type="project" value="InterPro"/>
</dbReference>
<keyword evidence="5" id="KW-1185">Reference proteome</keyword>
<feature type="transmembrane region" description="Helical" evidence="2">
    <location>
        <begin position="182"/>
        <end position="202"/>
    </location>
</feature>
<dbReference type="InterPro" id="IPR056769">
    <property type="entry name" value="Piezo_TM1-24"/>
</dbReference>
<feature type="transmembrane region" description="Helical" evidence="2">
    <location>
        <begin position="495"/>
        <end position="514"/>
    </location>
</feature>
<reference evidence="4 5" key="2">
    <citation type="submission" date="2018-11" db="EMBL/GenBank/DDBJ databases">
        <authorList>
            <consortium name="Pathogen Informatics"/>
        </authorList>
    </citation>
    <scope>NUCLEOTIDE SEQUENCE [LARGE SCALE GENOMIC DNA]</scope>
    <source>
        <strain evidence="4 5">Costa Rica</strain>
    </source>
</reference>
<keyword evidence="2" id="KW-0472">Membrane</keyword>
<keyword evidence="2" id="KW-0812">Transmembrane</keyword>
<dbReference type="PANTHER" id="PTHR47049:SF2">
    <property type="entry name" value="PIEZO-TYPE MECHANOSENSITIVE ION CHANNEL HOMOLOG"/>
    <property type="match status" value="1"/>
</dbReference>
<dbReference type="Proteomes" id="UP000267027">
    <property type="component" value="Unassembled WGS sequence"/>
</dbReference>
<evidence type="ECO:0000313" key="4">
    <source>
        <dbReference type="EMBL" id="VDM59368.1"/>
    </source>
</evidence>
<dbReference type="InterPro" id="IPR027272">
    <property type="entry name" value="Piezo"/>
</dbReference>
<feature type="transmembrane region" description="Helical" evidence="2">
    <location>
        <begin position="704"/>
        <end position="726"/>
    </location>
</feature>
<dbReference type="STRING" id="334426.A0A158PIP0"/>
<feature type="transmembrane region" description="Helical" evidence="2">
    <location>
        <begin position="111"/>
        <end position="139"/>
    </location>
</feature>
<gene>
    <name evidence="4" type="ORF">ACOC_LOCUS7783</name>
</gene>
<feature type="domain" description="Piezo TM1-24" evidence="3">
    <location>
        <begin position="2"/>
        <end position="76"/>
    </location>
</feature>
<dbReference type="EMBL" id="UYYA01004076">
    <property type="protein sequence ID" value="VDM59368.1"/>
    <property type="molecule type" value="Genomic_DNA"/>
</dbReference>
<accession>A0A158PIP0</accession>
<feature type="region of interest" description="Disordered" evidence="1">
    <location>
        <begin position="230"/>
        <end position="250"/>
    </location>
</feature>
<evidence type="ECO:0000256" key="1">
    <source>
        <dbReference type="SAM" id="MobiDB-lite"/>
    </source>
</evidence>
<keyword evidence="2" id="KW-1133">Transmembrane helix</keyword>
<evidence type="ECO:0000259" key="3">
    <source>
        <dbReference type="Pfam" id="PF24871"/>
    </source>
</evidence>
<proteinExistence type="predicted"/>
<dbReference type="OrthoDB" id="303066at2759"/>
<sequence length="733" mass="83681">MVIYQIFEALTVPNEEQYIRRCTETSMKWLRYMGFVRFHGNDGLRSAVTILPEIIAFVASHISFVVVVLFSHRAQEVEVPGTVRPVRMNNDGKSEPCLLHSFPAIDSELRVLLSVSFCCELILLFFAAFHILAIYIYQIPIVQEILPGESILARIIGLSAILLTDCQRWWKFWVNDNLQLPAMINPLFLLVFYHVLMVQLLWTYNGSRDYVDDNDGESSVHEERLNAGNDRADDNAALSPHGSRPLLPPDGEDVHFGETGQAIPLRKVTSQIVDRHRIGQIFGTAENPATIAASKGMVAIFSFALYHAYTFALLAMMTWALLYHSIFGLLLLVLACTLWMFKDSRGASFAMAPSITVYVEFLLLAQYACSMNVTSSELQLPDWLKMVGIMIASNMWSGFVTLSVKLLLSLPVFLLLRLSIRETFYESLSEHERVRRIQNYGTFHDKDPAVPVGTTQGRRDRAAGFVHWLSLQFTKCSIFLVALVLLVVACQPHPVLYTIGFFCIWCLLVIYFKFPEVWTRWTGLDKKWNDDIGLINYSDVGESGALFARLFTPISLFVVAMLQLKFFHDPWMAMMTRTSEDRGEVLVDREPSISARIGNFVNRAVELIWRITEIHITKIVFIIVTVFAANNKRVFPLLNMDDFDLDLVHAMQFLVDFGFYKFGFELCMIMMAINAWVRMDMLATVMCIWIGLFALNKRSVSRKLWYIFVTYLAVLFPLQYVIYVGLPEDSCLG</sequence>
<feature type="transmembrane region" description="Helical" evidence="2">
    <location>
        <begin position="388"/>
        <end position="416"/>
    </location>
</feature>
<dbReference type="AlphaFoldDB" id="A0A158PIP0"/>
<feature type="transmembrane region" description="Helical" evidence="2">
    <location>
        <begin position="47"/>
        <end position="70"/>
    </location>
</feature>
<dbReference type="WBParaSite" id="ACOC_0000778201-mRNA-1">
    <property type="protein sequence ID" value="ACOC_0000778201-mRNA-1"/>
    <property type="gene ID" value="ACOC_0000778201"/>
</dbReference>
<organism evidence="6">
    <name type="scientific">Angiostrongylus costaricensis</name>
    <name type="common">Nematode worm</name>
    <dbReference type="NCBI Taxonomy" id="334426"/>
    <lineage>
        <taxon>Eukaryota</taxon>
        <taxon>Metazoa</taxon>
        <taxon>Ecdysozoa</taxon>
        <taxon>Nematoda</taxon>
        <taxon>Chromadorea</taxon>
        <taxon>Rhabditida</taxon>
        <taxon>Rhabditina</taxon>
        <taxon>Rhabditomorpha</taxon>
        <taxon>Strongyloidea</taxon>
        <taxon>Metastrongylidae</taxon>
        <taxon>Angiostrongylus</taxon>
    </lineage>
</organism>
<dbReference type="OMA" id="WATIPVH"/>
<evidence type="ECO:0000256" key="2">
    <source>
        <dbReference type="SAM" id="Phobius"/>
    </source>
</evidence>
<feature type="transmembrane region" description="Helical" evidence="2">
    <location>
        <begin position="321"/>
        <end position="341"/>
    </location>
</feature>
<feature type="domain" description="Piezo TM1-24" evidence="3">
    <location>
        <begin position="118"/>
        <end position="513"/>
    </location>
</feature>
<feature type="transmembrane region" description="Helical" evidence="2">
    <location>
        <begin position="546"/>
        <end position="567"/>
    </location>
</feature>
<feature type="transmembrane region" description="Helical" evidence="2">
    <location>
        <begin position="607"/>
        <end position="629"/>
    </location>
</feature>
<dbReference type="PANTHER" id="PTHR47049">
    <property type="entry name" value="PIEZO-TYPE MECHANOSENSITIVE ION CHANNEL HOMOLOG"/>
    <property type="match status" value="1"/>
</dbReference>
<feature type="transmembrane region" description="Helical" evidence="2">
    <location>
        <begin position="465"/>
        <end position="489"/>
    </location>
</feature>
<evidence type="ECO:0000313" key="6">
    <source>
        <dbReference type="WBParaSite" id="ACOC_0000778201-mRNA-1"/>
    </source>
</evidence>
<reference evidence="6" key="1">
    <citation type="submission" date="2016-04" db="UniProtKB">
        <authorList>
            <consortium name="WormBaseParasite"/>
        </authorList>
    </citation>
    <scope>IDENTIFICATION</scope>
</reference>
<feature type="transmembrane region" description="Helical" evidence="2">
    <location>
        <begin position="650"/>
        <end position="673"/>
    </location>
</feature>
<dbReference type="Pfam" id="PF24871">
    <property type="entry name" value="Piezo_TM1-24"/>
    <property type="match status" value="2"/>
</dbReference>